<dbReference type="PANTHER" id="PTHR43177">
    <property type="entry name" value="PROTEIN NRFC"/>
    <property type="match status" value="1"/>
</dbReference>
<dbReference type="CDD" id="cd10551">
    <property type="entry name" value="PsrB"/>
    <property type="match status" value="1"/>
</dbReference>
<keyword evidence="1" id="KW-0004">4Fe-4S</keyword>
<dbReference type="AlphaFoldDB" id="A0A369P6V3"/>
<evidence type="ECO:0000256" key="3">
    <source>
        <dbReference type="ARBA" id="ARBA00023004"/>
    </source>
</evidence>
<keyword evidence="2" id="KW-0479">Metal-binding</keyword>
<dbReference type="InterPro" id="IPR017896">
    <property type="entry name" value="4Fe4S_Fe-S-bd"/>
</dbReference>
<dbReference type="PROSITE" id="PS51379">
    <property type="entry name" value="4FE4S_FER_2"/>
    <property type="match status" value="3"/>
</dbReference>
<organism evidence="6 7">
    <name type="scientific">Adlercreutzia equolifaciens subsp. celatus</name>
    <dbReference type="NCBI Taxonomy" id="394340"/>
    <lineage>
        <taxon>Bacteria</taxon>
        <taxon>Bacillati</taxon>
        <taxon>Actinomycetota</taxon>
        <taxon>Coriobacteriia</taxon>
        <taxon>Eggerthellales</taxon>
        <taxon>Eggerthellaceae</taxon>
        <taxon>Adlercreutzia</taxon>
    </lineage>
</organism>
<evidence type="ECO:0000313" key="6">
    <source>
        <dbReference type="EMBL" id="RDC46889.1"/>
    </source>
</evidence>
<reference evidence="6 7" key="1">
    <citation type="journal article" date="2018" name="Elife">
        <title>Discovery and characterization of a prevalent human gut bacterial enzyme sufficient for the inactivation of a family of plant toxins.</title>
        <authorList>
            <person name="Koppel N."/>
            <person name="Bisanz J.E."/>
            <person name="Pandelia M.E."/>
            <person name="Turnbaugh P.J."/>
            <person name="Balskus E.P."/>
        </authorList>
    </citation>
    <scope>NUCLEOTIDE SEQUENCE [LARGE SCALE GENOMIC DNA]</scope>
    <source>
        <strain evidence="6 7">OB21 GAM 11</strain>
    </source>
</reference>
<dbReference type="Gene3D" id="3.30.70.20">
    <property type="match status" value="2"/>
</dbReference>
<evidence type="ECO:0000256" key="1">
    <source>
        <dbReference type="ARBA" id="ARBA00022485"/>
    </source>
</evidence>
<feature type="domain" description="4Fe-4S ferredoxin-type" evidence="5">
    <location>
        <begin position="57"/>
        <end position="88"/>
    </location>
</feature>
<evidence type="ECO:0000259" key="5">
    <source>
        <dbReference type="PROSITE" id="PS51379"/>
    </source>
</evidence>
<comment type="caution">
    <text evidence="6">The sequence shown here is derived from an EMBL/GenBank/DDBJ whole genome shotgun (WGS) entry which is preliminary data.</text>
</comment>
<gene>
    <name evidence="6" type="ORF">C1850_00080</name>
</gene>
<feature type="domain" description="4Fe-4S ferredoxin-type" evidence="5">
    <location>
        <begin position="89"/>
        <end position="118"/>
    </location>
</feature>
<feature type="domain" description="4Fe-4S ferredoxin-type" evidence="5">
    <location>
        <begin position="4"/>
        <end position="33"/>
    </location>
</feature>
<dbReference type="PROSITE" id="PS00198">
    <property type="entry name" value="4FE4S_FER_1"/>
    <property type="match status" value="1"/>
</dbReference>
<sequence length="206" mass="22706">MTRYGMAIDLSRCIGCNTCAVACKVSNNLPKDVWWNVVHTEGRDFADTSKGTYGGEMQLSWLPVNCMHCENAVCEEVCPTGATVKRDDGIVTVDEETCIGCKSCMEACPYDVRRLIENEPEYYLELPIGDPAAKSHKGGTVEKCDFCAGRIDRGEKPACMELCPGRARYWGDLDDPESEVSQFLSGRNATVLLEEEGTSPSVYYVS</sequence>
<proteinExistence type="predicted"/>
<accession>A0A369P6V3</accession>
<dbReference type="Proteomes" id="UP000253805">
    <property type="component" value="Unassembled WGS sequence"/>
</dbReference>
<dbReference type="PANTHER" id="PTHR43177:SF3">
    <property type="entry name" value="PROTEIN NRFC HOMOLOG"/>
    <property type="match status" value="1"/>
</dbReference>
<dbReference type="SUPFAM" id="SSF54862">
    <property type="entry name" value="4Fe-4S ferredoxins"/>
    <property type="match status" value="1"/>
</dbReference>
<keyword evidence="3" id="KW-0408">Iron</keyword>
<dbReference type="InterPro" id="IPR017900">
    <property type="entry name" value="4Fe4S_Fe_S_CS"/>
</dbReference>
<dbReference type="GO" id="GO:0051539">
    <property type="term" value="F:4 iron, 4 sulfur cluster binding"/>
    <property type="evidence" value="ECO:0007669"/>
    <property type="project" value="UniProtKB-KW"/>
</dbReference>
<dbReference type="Pfam" id="PF00037">
    <property type="entry name" value="Fer4"/>
    <property type="match status" value="1"/>
</dbReference>
<evidence type="ECO:0000313" key="7">
    <source>
        <dbReference type="Proteomes" id="UP000253805"/>
    </source>
</evidence>
<name>A0A369P6V3_9ACTN</name>
<dbReference type="Pfam" id="PF13247">
    <property type="entry name" value="Fer4_11"/>
    <property type="match status" value="2"/>
</dbReference>
<evidence type="ECO:0000256" key="4">
    <source>
        <dbReference type="ARBA" id="ARBA00023014"/>
    </source>
</evidence>
<dbReference type="InterPro" id="IPR050954">
    <property type="entry name" value="ET_IronSulfur_Cluster-Binding"/>
</dbReference>
<dbReference type="RefSeq" id="WP_114548139.1">
    <property type="nucleotide sequence ID" value="NZ_DBFWAD010000072.1"/>
</dbReference>
<dbReference type="EMBL" id="PPUT01000001">
    <property type="protein sequence ID" value="RDC46889.1"/>
    <property type="molecule type" value="Genomic_DNA"/>
</dbReference>
<evidence type="ECO:0000256" key="2">
    <source>
        <dbReference type="ARBA" id="ARBA00022723"/>
    </source>
</evidence>
<protein>
    <submittedName>
        <fullName evidence="6">4Fe-4S ferredoxin</fullName>
    </submittedName>
</protein>
<keyword evidence="4" id="KW-0411">Iron-sulfur</keyword>
<dbReference type="GO" id="GO:0046872">
    <property type="term" value="F:metal ion binding"/>
    <property type="evidence" value="ECO:0007669"/>
    <property type="project" value="UniProtKB-KW"/>
</dbReference>